<keyword evidence="2" id="KW-1185">Reference proteome</keyword>
<dbReference type="EMBL" id="LXQA010198024">
    <property type="protein sequence ID" value="MCI32712.1"/>
    <property type="molecule type" value="Genomic_DNA"/>
</dbReference>
<sequence length="71" mass="8299">MKSKGIERKVMKWKIIPYVLKEGLRSDGIEYFHWKALFLCFASKEWSRGGDEQRDVMVATTVVMNDARCDV</sequence>
<proteinExistence type="predicted"/>
<feature type="non-terminal residue" evidence="1">
    <location>
        <position position="71"/>
    </location>
</feature>
<evidence type="ECO:0000313" key="1">
    <source>
        <dbReference type="EMBL" id="MCI32712.1"/>
    </source>
</evidence>
<protein>
    <submittedName>
        <fullName evidence="1">Uncharacterized protein</fullName>
    </submittedName>
</protein>
<comment type="caution">
    <text evidence="1">The sequence shown here is derived from an EMBL/GenBank/DDBJ whole genome shotgun (WGS) entry which is preliminary data.</text>
</comment>
<dbReference type="AlphaFoldDB" id="A0A392R9B3"/>
<accession>A0A392R9B3</accession>
<organism evidence="1 2">
    <name type="scientific">Trifolium medium</name>
    <dbReference type="NCBI Taxonomy" id="97028"/>
    <lineage>
        <taxon>Eukaryota</taxon>
        <taxon>Viridiplantae</taxon>
        <taxon>Streptophyta</taxon>
        <taxon>Embryophyta</taxon>
        <taxon>Tracheophyta</taxon>
        <taxon>Spermatophyta</taxon>
        <taxon>Magnoliopsida</taxon>
        <taxon>eudicotyledons</taxon>
        <taxon>Gunneridae</taxon>
        <taxon>Pentapetalae</taxon>
        <taxon>rosids</taxon>
        <taxon>fabids</taxon>
        <taxon>Fabales</taxon>
        <taxon>Fabaceae</taxon>
        <taxon>Papilionoideae</taxon>
        <taxon>50 kb inversion clade</taxon>
        <taxon>NPAAA clade</taxon>
        <taxon>Hologalegina</taxon>
        <taxon>IRL clade</taxon>
        <taxon>Trifolieae</taxon>
        <taxon>Trifolium</taxon>
    </lineage>
</organism>
<name>A0A392R9B3_9FABA</name>
<evidence type="ECO:0000313" key="2">
    <source>
        <dbReference type="Proteomes" id="UP000265520"/>
    </source>
</evidence>
<dbReference type="Proteomes" id="UP000265520">
    <property type="component" value="Unassembled WGS sequence"/>
</dbReference>
<reference evidence="1 2" key="1">
    <citation type="journal article" date="2018" name="Front. Plant Sci.">
        <title>Red Clover (Trifolium pratense) and Zigzag Clover (T. medium) - A Picture of Genomic Similarities and Differences.</title>
        <authorList>
            <person name="Dluhosova J."/>
            <person name="Istvanek J."/>
            <person name="Nedelnik J."/>
            <person name="Repkova J."/>
        </authorList>
    </citation>
    <scope>NUCLEOTIDE SEQUENCE [LARGE SCALE GENOMIC DNA]</scope>
    <source>
        <strain evidence="2">cv. 10/8</strain>
        <tissue evidence="1">Leaf</tissue>
    </source>
</reference>